<keyword evidence="2" id="KW-0472">Membrane</keyword>
<feature type="region of interest" description="Disordered" evidence="1">
    <location>
        <begin position="120"/>
        <end position="155"/>
    </location>
</feature>
<evidence type="ECO:0000256" key="2">
    <source>
        <dbReference type="SAM" id="Phobius"/>
    </source>
</evidence>
<gene>
    <name evidence="3" type="ORF">M0R89_14140</name>
</gene>
<keyword evidence="2" id="KW-1133">Transmembrane helix</keyword>
<feature type="transmembrane region" description="Helical" evidence="2">
    <location>
        <begin position="12"/>
        <end position="29"/>
    </location>
</feature>
<dbReference type="RefSeq" id="WP_248649726.1">
    <property type="nucleotide sequence ID" value="NZ_CP096659.1"/>
</dbReference>
<name>A0A8U0HSM9_9EURY</name>
<evidence type="ECO:0000313" key="4">
    <source>
        <dbReference type="Proteomes" id="UP000830729"/>
    </source>
</evidence>
<organism evidence="3 4">
    <name type="scientific">Halorussus limi</name>
    <dbReference type="NCBI Taxonomy" id="2938695"/>
    <lineage>
        <taxon>Archaea</taxon>
        <taxon>Methanobacteriati</taxon>
        <taxon>Methanobacteriota</taxon>
        <taxon>Stenosarchaea group</taxon>
        <taxon>Halobacteria</taxon>
        <taxon>Halobacteriales</taxon>
        <taxon>Haladaptataceae</taxon>
        <taxon>Halorussus</taxon>
    </lineage>
</organism>
<protein>
    <submittedName>
        <fullName evidence="3">Uncharacterized protein</fullName>
    </submittedName>
</protein>
<dbReference type="GeneID" id="72186361"/>
<dbReference type="Proteomes" id="UP000830729">
    <property type="component" value="Chromosome"/>
</dbReference>
<evidence type="ECO:0000256" key="1">
    <source>
        <dbReference type="SAM" id="MobiDB-lite"/>
    </source>
</evidence>
<keyword evidence="4" id="KW-1185">Reference proteome</keyword>
<dbReference type="EMBL" id="CP096659">
    <property type="protein sequence ID" value="UPV73674.1"/>
    <property type="molecule type" value="Genomic_DNA"/>
</dbReference>
<feature type="compositionally biased region" description="Basic and acidic residues" evidence="1">
    <location>
        <begin position="120"/>
        <end position="149"/>
    </location>
</feature>
<proteinExistence type="predicted"/>
<dbReference type="KEGG" id="halx:M0R89_14140"/>
<dbReference type="AlphaFoldDB" id="A0A8U0HSM9"/>
<evidence type="ECO:0000313" key="3">
    <source>
        <dbReference type="EMBL" id="UPV73674.1"/>
    </source>
</evidence>
<reference evidence="3 4" key="1">
    <citation type="submission" date="2022-04" db="EMBL/GenBank/DDBJ databases">
        <title>Diverse halophilic archaea isolated from saline environments.</title>
        <authorList>
            <person name="Cui H.-L."/>
        </authorList>
    </citation>
    <scope>NUCLEOTIDE SEQUENCE [LARGE SCALE GENOMIC DNA]</scope>
    <source>
        <strain evidence="3 4">XZYJT49</strain>
    </source>
</reference>
<feature type="transmembrane region" description="Helical" evidence="2">
    <location>
        <begin position="76"/>
        <end position="106"/>
    </location>
</feature>
<keyword evidence="2" id="KW-0812">Transmembrane</keyword>
<sequence length="155" mass="17182">MRLTPDVSRHKLVARWLVAAILMAGVVLQRGPQAVALASIAYFGVEGYRVQSVAERCGASTAELVASSGWFLRRGFLWALIGLAIFFTLLVWWSLAVTVVSVVLLYTAGLFAQAVRAAEDEHLRGDERRGRSPETDNERRPEDDRRPPRTESTGE</sequence>
<accession>A0A8U0HSM9</accession>